<protein>
    <submittedName>
        <fullName evidence="3">HNH endonuclease</fullName>
    </submittedName>
</protein>
<dbReference type="Pfam" id="PF02720">
    <property type="entry name" value="DUF222"/>
    <property type="match status" value="1"/>
</dbReference>
<keyword evidence="3" id="KW-0255">Endonuclease</keyword>
<name>A0A6I6EB16_9MICO</name>
<dbReference type="AlphaFoldDB" id="A0A6I6EB16"/>
<evidence type="ECO:0000256" key="1">
    <source>
        <dbReference type="SAM" id="MobiDB-lite"/>
    </source>
</evidence>
<accession>A0A6I6EB16</accession>
<dbReference type="EMBL" id="CP032550">
    <property type="protein sequence ID" value="QGU28248.1"/>
    <property type="molecule type" value="Genomic_DNA"/>
</dbReference>
<dbReference type="CDD" id="cd00085">
    <property type="entry name" value="HNHc"/>
    <property type="match status" value="1"/>
</dbReference>
<keyword evidence="3" id="KW-0540">Nuclease</keyword>
<feature type="domain" description="HNH nuclease" evidence="2">
    <location>
        <begin position="521"/>
        <end position="574"/>
    </location>
</feature>
<reference evidence="3 4" key="1">
    <citation type="submission" date="2018-09" db="EMBL/GenBank/DDBJ databases">
        <title>Whole genome sequencing of Microbacterium oryzae strain MB-10T.</title>
        <authorList>
            <person name="Das S.K."/>
        </authorList>
    </citation>
    <scope>NUCLEOTIDE SEQUENCE [LARGE SCALE GENOMIC DNA]</scope>
    <source>
        <strain evidence="3 4">MB-10</strain>
    </source>
</reference>
<evidence type="ECO:0000259" key="2">
    <source>
        <dbReference type="SMART" id="SM00507"/>
    </source>
</evidence>
<dbReference type="InterPro" id="IPR003870">
    <property type="entry name" value="DUF222"/>
</dbReference>
<keyword evidence="3" id="KW-0378">Hydrolase</keyword>
<dbReference type="Proteomes" id="UP000422989">
    <property type="component" value="Chromosome"/>
</dbReference>
<dbReference type="OrthoDB" id="5177627at2"/>
<feature type="region of interest" description="Disordered" evidence="1">
    <location>
        <begin position="176"/>
        <end position="199"/>
    </location>
</feature>
<evidence type="ECO:0000313" key="4">
    <source>
        <dbReference type="Proteomes" id="UP000422989"/>
    </source>
</evidence>
<evidence type="ECO:0000313" key="3">
    <source>
        <dbReference type="EMBL" id="QGU28248.1"/>
    </source>
</evidence>
<dbReference type="InterPro" id="IPR003615">
    <property type="entry name" value="HNH_nuc"/>
</dbReference>
<keyword evidence="4" id="KW-1185">Reference proteome</keyword>
<organism evidence="3 4">
    <name type="scientific">Microbacterium oryzae</name>
    <dbReference type="NCBI Taxonomy" id="743009"/>
    <lineage>
        <taxon>Bacteria</taxon>
        <taxon>Bacillati</taxon>
        <taxon>Actinomycetota</taxon>
        <taxon>Actinomycetes</taxon>
        <taxon>Micrococcales</taxon>
        <taxon>Microbacteriaceae</taxon>
        <taxon>Microbacterium</taxon>
    </lineage>
</organism>
<dbReference type="Gene3D" id="1.10.30.50">
    <property type="match status" value="1"/>
</dbReference>
<dbReference type="GO" id="GO:0004519">
    <property type="term" value="F:endonuclease activity"/>
    <property type="evidence" value="ECO:0007669"/>
    <property type="project" value="UniProtKB-KW"/>
</dbReference>
<feature type="region of interest" description="Disordered" evidence="1">
    <location>
        <begin position="445"/>
        <end position="475"/>
    </location>
</feature>
<feature type="compositionally biased region" description="Basic and acidic residues" evidence="1">
    <location>
        <begin position="183"/>
        <end position="194"/>
    </location>
</feature>
<proteinExistence type="predicted"/>
<dbReference type="KEGG" id="moj:D7D94_11595"/>
<gene>
    <name evidence="3" type="ORF">D7D94_11595</name>
</gene>
<dbReference type="SMART" id="SM00507">
    <property type="entry name" value="HNHc"/>
    <property type="match status" value="1"/>
</dbReference>
<sequence>MRSLGSLSGWSGPGEEDRVRHARGAVSNALHVDVFRVRLGKHVSCTDSLTRRVFFEFSPAARFSILRAGNVRGRSYREGMVEDASPVTRSAPTALVGGAAKLLDGVFGLVEQVPDAELVALTGRVEQLGRLVDAVRIRTAGEVTRRSRRGLEHPLSEAFGCRTGRELLERLTGAPSASLGVRTRTDERTRDRESATGLPLPAERPLLAAALEAGLLGAEPAALLLKAMDTAARALPANERNRVDTMERHLIGIATGAIASDLEDAVLPPALAGAAAATAEGVLAVPPWSVVKAHADAWVDVLTADGFDPDHDHDQSFRARGLTVTELPNGNFRANGILVPEAGALLQMLLAAHTNPARNVAFASGPSSESRGAPDGGDLIEGTAPEDQGDAPWASDEIVHDPRTATQKRHDALMAMLQAASRAAETPTLGGAAPTVMVHVTQQDLASAPSDDGPVGDEEPWPPAPPSRSGHGIAHLDGASRAVPVSVARRTGCSGDILRAVFSPRGKLLSLTSVQRIFTATQRKAIVARDGGCIIPGCTIPAAWCEIHHVQDHALGGATNTDNGVLLCWWHHHHLDHSGWDIQMRNGTPYVAAPNWIDRHHRHRPAPTSTTRLHAKIRQRI</sequence>
<feature type="region of interest" description="Disordered" evidence="1">
    <location>
        <begin position="361"/>
        <end position="393"/>
    </location>
</feature>